<name>A0AA42Q3H4_9BURK</name>
<dbReference type="AlphaFoldDB" id="A0AA42Q3H4"/>
<feature type="coiled-coil region" evidence="2">
    <location>
        <begin position="7"/>
        <end position="59"/>
    </location>
</feature>
<evidence type="ECO:0000256" key="3">
    <source>
        <dbReference type="SAM" id="MobiDB-lite"/>
    </source>
</evidence>
<dbReference type="Gene3D" id="3.30.2400.10">
    <property type="entry name" value="Major capsid protein gp5"/>
    <property type="match status" value="1"/>
</dbReference>
<dbReference type="Pfam" id="PF05065">
    <property type="entry name" value="Phage_capsid"/>
    <property type="match status" value="1"/>
</dbReference>
<organism evidence="5 6">
    <name type="scientific">Comamonas thiooxydans</name>
    <dbReference type="NCBI Taxonomy" id="363952"/>
    <lineage>
        <taxon>Bacteria</taxon>
        <taxon>Pseudomonadati</taxon>
        <taxon>Pseudomonadota</taxon>
        <taxon>Betaproteobacteria</taxon>
        <taxon>Burkholderiales</taxon>
        <taxon>Comamonadaceae</taxon>
        <taxon>Comamonas</taxon>
    </lineage>
</organism>
<evidence type="ECO:0000259" key="4">
    <source>
        <dbReference type="Pfam" id="PF05065"/>
    </source>
</evidence>
<dbReference type="InterPro" id="IPR054612">
    <property type="entry name" value="Phage_capsid-like_C"/>
</dbReference>
<accession>A0AA42Q3H4</accession>
<evidence type="ECO:0000313" key="6">
    <source>
        <dbReference type="Proteomes" id="UP001161065"/>
    </source>
</evidence>
<dbReference type="InterPro" id="IPR024455">
    <property type="entry name" value="Phage_capsid"/>
</dbReference>
<dbReference type="RefSeq" id="WP_280007815.1">
    <property type="nucleotide sequence ID" value="NZ_JAOCEK010000004.1"/>
</dbReference>
<sequence>MSKIHEIRSERAQINDRVQALAKLEAENGSLTVEEQAEFGQLTAQFEALSAQIERLEAAERMAAAAAVPVSQAAPTANRAQAPPTVPAQARTPDAPGTGMAQMVVALAAAQGNRQAAAQLAIERGYGEHIAASLNTLTSAVGGVLVPTNLSSEVIELLRPKSTVRKLGARPLPLNNGNMTIPRLKGGAVVGYIGSDSDVPATQGEFDDLKLSGKKLAALVPISNDLLANSSANPNVDAIVVGDLTSALAAREDKAFLRDDGTSNTPKGLRHWALPANVFAPTSATPTLAEVDSDLNKALFRLENANANMTSVGWVMNPRTFRFLASIRDGNGNKAYPELDNGFLKGYAVAFTTQIPANLTVGADSNGSELYLADFGDCFIGEDEGLVIDYSKEATYKDGQGNVISAFQRDQTLIRVIAKHDFGPRHVESIVVLKDVQWGSSFG</sequence>
<evidence type="ECO:0000313" key="5">
    <source>
        <dbReference type="EMBL" id="MDH1334103.1"/>
    </source>
</evidence>
<feature type="domain" description="Phage capsid-like C-terminal" evidence="4">
    <location>
        <begin position="142"/>
        <end position="434"/>
    </location>
</feature>
<dbReference type="EMBL" id="JAOCEK010000004">
    <property type="protein sequence ID" value="MDH1334103.1"/>
    <property type="molecule type" value="Genomic_DNA"/>
</dbReference>
<comment type="caution">
    <text evidence="5">The sequence shown here is derived from an EMBL/GenBank/DDBJ whole genome shotgun (WGS) entry which is preliminary data.</text>
</comment>
<feature type="region of interest" description="Disordered" evidence="3">
    <location>
        <begin position="74"/>
        <end position="97"/>
    </location>
</feature>
<comment type="subcellular location">
    <subcellularLocation>
        <location evidence="1">Virion</location>
    </subcellularLocation>
</comment>
<dbReference type="SUPFAM" id="SSF56563">
    <property type="entry name" value="Major capsid protein gp5"/>
    <property type="match status" value="1"/>
</dbReference>
<dbReference type="Proteomes" id="UP001161065">
    <property type="component" value="Unassembled WGS sequence"/>
</dbReference>
<proteinExistence type="predicted"/>
<reference evidence="5" key="1">
    <citation type="submission" date="2022-09" db="EMBL/GenBank/DDBJ databases">
        <title>Intensive care unit water sources are persistently colonized with multi-drug resistant bacteria and are the site of extensive horizontal gene transfer of antibiotic resistance genes.</title>
        <authorList>
            <person name="Diorio-Toth L."/>
        </authorList>
    </citation>
    <scope>NUCLEOTIDE SEQUENCE</scope>
    <source>
        <strain evidence="5">GD03832</strain>
    </source>
</reference>
<dbReference type="NCBIfam" id="TIGR01554">
    <property type="entry name" value="major_cap_HK97"/>
    <property type="match status" value="1"/>
</dbReference>
<protein>
    <submittedName>
        <fullName evidence="5">Phage major capsid protein</fullName>
    </submittedName>
</protein>
<keyword evidence="2" id="KW-0175">Coiled coil</keyword>
<gene>
    <name evidence="5" type="ORF">N5D63_08100</name>
</gene>
<evidence type="ECO:0000256" key="2">
    <source>
        <dbReference type="SAM" id="Coils"/>
    </source>
</evidence>
<evidence type="ECO:0000256" key="1">
    <source>
        <dbReference type="ARBA" id="ARBA00004328"/>
    </source>
</evidence>